<dbReference type="Proteomes" id="UP000705867">
    <property type="component" value="Unassembled WGS sequence"/>
</dbReference>
<organism evidence="1 2">
    <name type="scientific">Candidatus Nitrobium versatile</name>
    <dbReference type="NCBI Taxonomy" id="2884831"/>
    <lineage>
        <taxon>Bacteria</taxon>
        <taxon>Pseudomonadati</taxon>
        <taxon>Nitrospirota</taxon>
        <taxon>Nitrospiria</taxon>
        <taxon>Nitrospirales</taxon>
        <taxon>Nitrospiraceae</taxon>
        <taxon>Candidatus Nitrobium</taxon>
    </lineage>
</organism>
<evidence type="ECO:0000313" key="1">
    <source>
        <dbReference type="EMBL" id="MBZ0155913.1"/>
    </source>
</evidence>
<gene>
    <name evidence="1" type="ORF">K8I29_06820</name>
</gene>
<accession>A0A953M1M9</accession>
<sequence>MGELVPFKRAAEKKMGPEDDFTKILKDVVEIRRESPGAEVNGIFQMNGSFEDLLKAKIGSFIIENKLITADLFRCSLYVSHLLGETLSKRFDSYYAVDYLIRGYEEGPAVLQQGADLCCVFCILFEERATWRMMKQGDYVRMGIQLYSLYYSRTKRVIGWCMSRNFESIISIAKKCIEDMEKGE</sequence>
<reference evidence="1" key="2">
    <citation type="submission" date="2021-08" db="EMBL/GenBank/DDBJ databases">
        <authorList>
            <person name="Dalcin Martins P."/>
        </authorList>
    </citation>
    <scope>NUCLEOTIDE SEQUENCE</scope>
    <source>
        <strain evidence="1">MAG_39</strain>
    </source>
</reference>
<proteinExistence type="predicted"/>
<reference evidence="1" key="1">
    <citation type="journal article" date="2021" name="bioRxiv">
        <title>Unraveling nitrogen, sulfur and carbon metabolic pathways and microbial community transcriptional responses to substrate deprivation and toxicity stresses in a bioreactor mimicking anoxic brackish coastal sediment conditions.</title>
        <authorList>
            <person name="Martins P.D."/>
            <person name="Echeveste M.J."/>
            <person name="Arshad A."/>
            <person name="Kurth J."/>
            <person name="Ouboter H."/>
            <person name="Jetten M.S.M."/>
            <person name="Welte C.U."/>
        </authorList>
    </citation>
    <scope>NUCLEOTIDE SEQUENCE</scope>
    <source>
        <strain evidence="1">MAG_39</strain>
    </source>
</reference>
<dbReference type="EMBL" id="JAIOIV010000055">
    <property type="protein sequence ID" value="MBZ0155913.1"/>
    <property type="molecule type" value="Genomic_DNA"/>
</dbReference>
<evidence type="ECO:0000313" key="2">
    <source>
        <dbReference type="Proteomes" id="UP000705867"/>
    </source>
</evidence>
<name>A0A953M1M9_9BACT</name>
<protein>
    <submittedName>
        <fullName evidence="1">Uncharacterized protein</fullName>
    </submittedName>
</protein>
<dbReference type="AlphaFoldDB" id="A0A953M1M9"/>
<comment type="caution">
    <text evidence="1">The sequence shown here is derived from an EMBL/GenBank/DDBJ whole genome shotgun (WGS) entry which is preliminary data.</text>
</comment>